<reference evidence="1 2" key="1">
    <citation type="journal article" date="2006" name="PLoS Genet.">
        <title>Who ate whom? Adaptive Helicobacter genomic changes that accompanied a host jump from early humans to large felines.</title>
        <authorList>
            <person name="Eppinger M."/>
            <person name="Baar C."/>
            <person name="Linz B."/>
            <person name="Raddatz G."/>
            <person name="Lanz C."/>
            <person name="Keller H."/>
            <person name="Morelli G."/>
            <person name="Gressmann H."/>
            <person name="Achtman M."/>
            <person name="Schuster S.C."/>
        </authorList>
    </citation>
    <scope>NUCLEOTIDE SEQUENCE [LARGE SCALE GENOMIC DNA]</scope>
    <source>
        <strain evidence="1 2">Sheeba</strain>
    </source>
</reference>
<accession>Q17WY2</accession>
<sequence>MLFIFIFSALEAHQKDGFFIEAEFETGLLEGVQTQEKIATVLENGTRNTTKYTAKNTTKTYSYLPKDTILKGAANLFTTAEAISKLKFSTKNPISAFVSNGNLNTENFLPYNLNTVEISFYYVLKKYKGVGNLDAASGFNYRYKYSQFSVGVSL</sequence>
<evidence type="ECO:0000313" key="2">
    <source>
        <dbReference type="Proteomes" id="UP000000775"/>
    </source>
</evidence>
<dbReference type="EMBL" id="AM260522">
    <property type="protein sequence ID" value="CAJ99844.1"/>
    <property type="molecule type" value="Genomic_DNA"/>
</dbReference>
<keyword evidence="2" id="KW-1185">Reference proteome</keyword>
<dbReference type="HOGENOM" id="CLU_083774_1_0_7"/>
<organism evidence="1 2">
    <name type="scientific">Helicobacter acinonychis (strain Sheeba)</name>
    <dbReference type="NCBI Taxonomy" id="382638"/>
    <lineage>
        <taxon>Bacteria</taxon>
        <taxon>Pseudomonadati</taxon>
        <taxon>Campylobacterota</taxon>
        <taxon>Epsilonproteobacteria</taxon>
        <taxon>Campylobacterales</taxon>
        <taxon>Helicobacteraceae</taxon>
        <taxon>Helicobacter</taxon>
    </lineage>
</organism>
<dbReference type="Proteomes" id="UP000000775">
    <property type="component" value="Chromosome"/>
</dbReference>
<proteinExistence type="predicted"/>
<dbReference type="STRING" id="382638.Hac_1080"/>
<dbReference type="AlphaFoldDB" id="Q17WY2"/>
<name>Q17WY2_HELAH</name>
<protein>
    <submittedName>
        <fullName evidence="1">Hom-family outer membrane protein</fullName>
    </submittedName>
</protein>
<evidence type="ECO:0000313" key="1">
    <source>
        <dbReference type="EMBL" id="CAJ99844.1"/>
    </source>
</evidence>
<gene>
    <name evidence="1" type="primary">homA</name>
    <name evidence="1" type="ordered locus">Hac_1080</name>
</gene>
<dbReference type="KEGG" id="hac:Hac_1080"/>